<dbReference type="EMBL" id="SEKV01000138">
    <property type="protein sequence ID" value="TFY63191.1"/>
    <property type="molecule type" value="Genomic_DNA"/>
</dbReference>
<name>A0A4Y9YNU4_9APHY</name>
<dbReference type="Pfam" id="PF24764">
    <property type="entry name" value="rva_4"/>
    <property type="match status" value="1"/>
</dbReference>
<feature type="region of interest" description="Disordered" evidence="1">
    <location>
        <begin position="454"/>
        <end position="525"/>
    </location>
</feature>
<accession>A0A4Y9YNU4</accession>
<feature type="domain" description="Integrase core" evidence="2">
    <location>
        <begin position="242"/>
        <end position="422"/>
    </location>
</feature>
<dbReference type="InterPro" id="IPR058913">
    <property type="entry name" value="Integrase_dom_put"/>
</dbReference>
<dbReference type="PANTHER" id="PTHR46791:SF5">
    <property type="entry name" value="CLR5 DOMAIN-CONTAINING PROTEIN-RELATED"/>
    <property type="match status" value="1"/>
</dbReference>
<evidence type="ECO:0000259" key="2">
    <source>
        <dbReference type="Pfam" id="PF24764"/>
    </source>
</evidence>
<gene>
    <name evidence="3" type="ORF">EVJ58_g3400</name>
</gene>
<dbReference type="Gene3D" id="1.10.10.60">
    <property type="entry name" value="Homeodomain-like"/>
    <property type="match status" value="1"/>
</dbReference>
<dbReference type="Proteomes" id="UP000298390">
    <property type="component" value="Unassembled WGS sequence"/>
</dbReference>
<sequence length="661" mass="74451">MSLIPSLPPCLAEDQESWSGGLFAAHTQITNLCDHVSRLLLQEEGDRVRLSICKDTLERQVIPLIKEMAPELRRGGAWSWVKTTCAEVGRMKSGLQLAIDADTEREHRSVTVVNPIAIERSSGPGRPRKVISKSWLEETFAPYRSITIQQAAAALGVNRSTVTRYMKSYGIDYSYAALGDEEIDQLVRSFKLERPNAGIRHVHSFFRANWLRVQRSRIIDSLHRVDAIGAALRRNKAVERRVYSVPRPNHLWHIDGHHKLIRWGMVLHGGIDGHDDAVVWMRASNNNRPATVLRGFVRAVKIFGLPLRARGDRGGENILVSAYMILLRGPNRASFMFGSSTRNQKIERVWVDVGEGFVRRWRVFFTRLEGLHGLVASNPTHLWLLQELFLGDINRDADDWTRHWNMHKLSGKHRNQTPSDIRHLARVTVGIYDDDYATVHPDLLSEHYGVAGAPKLRRRSQTGAGHSEDTDDEDEPMEDKSDGEAEQEEPREEVDVGKAWLGTSAGEVPESGTGSDSEDEDDDEDDDLVAQIIASQESNIRHAAVKVARHSNPFESQEDEDAFWAILEQVSNTGFLPPHMNIRSDDWEDIGYPTYENLVVGRRKAPLRVELPHELWLPRAEKWCRAVSVLTRILSQGDSGSESSTSGEAPSDYSMGTESDS</sequence>
<evidence type="ECO:0000256" key="1">
    <source>
        <dbReference type="SAM" id="MobiDB-lite"/>
    </source>
</evidence>
<organism evidence="3 4">
    <name type="scientific">Rhodofomes roseus</name>
    <dbReference type="NCBI Taxonomy" id="34475"/>
    <lineage>
        <taxon>Eukaryota</taxon>
        <taxon>Fungi</taxon>
        <taxon>Dikarya</taxon>
        <taxon>Basidiomycota</taxon>
        <taxon>Agaricomycotina</taxon>
        <taxon>Agaricomycetes</taxon>
        <taxon>Polyporales</taxon>
        <taxon>Rhodofomes</taxon>
    </lineage>
</organism>
<evidence type="ECO:0000313" key="3">
    <source>
        <dbReference type="EMBL" id="TFY63191.1"/>
    </source>
</evidence>
<reference evidence="3 4" key="1">
    <citation type="submission" date="2019-01" db="EMBL/GenBank/DDBJ databases">
        <title>Genome sequencing of the rare red list fungi Fomitopsis rosea.</title>
        <authorList>
            <person name="Buettner E."/>
            <person name="Kellner H."/>
        </authorList>
    </citation>
    <scope>NUCLEOTIDE SEQUENCE [LARGE SCALE GENOMIC DNA]</scope>
    <source>
        <strain evidence="3 4">DSM 105464</strain>
    </source>
</reference>
<feature type="region of interest" description="Disordered" evidence="1">
    <location>
        <begin position="635"/>
        <end position="661"/>
    </location>
</feature>
<protein>
    <recommendedName>
        <fullName evidence="2">Integrase core domain-containing protein</fullName>
    </recommendedName>
</protein>
<feature type="compositionally biased region" description="Low complexity" evidence="1">
    <location>
        <begin position="635"/>
        <end position="651"/>
    </location>
</feature>
<comment type="caution">
    <text evidence="3">The sequence shown here is derived from an EMBL/GenBank/DDBJ whole genome shotgun (WGS) entry which is preliminary data.</text>
</comment>
<feature type="compositionally biased region" description="Acidic residues" evidence="1">
    <location>
        <begin position="516"/>
        <end position="525"/>
    </location>
</feature>
<dbReference type="AlphaFoldDB" id="A0A4Y9YNU4"/>
<evidence type="ECO:0000313" key="4">
    <source>
        <dbReference type="Proteomes" id="UP000298390"/>
    </source>
</evidence>
<dbReference type="PANTHER" id="PTHR46791">
    <property type="entry name" value="EXPRESSED PROTEIN"/>
    <property type="match status" value="1"/>
</dbReference>
<proteinExistence type="predicted"/>